<sequence length="204" mass="22152">MADVDFHPKVLKLFGFKIVETTVDGDSAKPPPRLPEHETNARKYECQYCCREFANSQALGGHQNAHKKERQLLKRAQMQAVARNSMVSAFTRPPHLFAGAMLPAAAALPQCHSSFYMSHGRGGRAPLHMLHGGTYLCGPASGQGSRLYTGVGREAMAAALSRDGRIRTGVFPTVRQFREDDGGAPKIDNELGLDLHLSLGSSVP</sequence>
<dbReference type="PROSITE" id="PS50157">
    <property type="entry name" value="ZINC_FINGER_C2H2_2"/>
    <property type="match status" value="1"/>
</dbReference>
<keyword evidence="4" id="KW-1185">Reference proteome</keyword>
<name>A0ABR2RIH5_9ROSI</name>
<keyword evidence="1" id="KW-0479">Metal-binding</keyword>
<proteinExistence type="predicted"/>
<keyword evidence="1" id="KW-0862">Zinc</keyword>
<dbReference type="InterPro" id="IPR036236">
    <property type="entry name" value="Znf_C2H2_sf"/>
</dbReference>
<feature type="domain" description="C2H2-type" evidence="2">
    <location>
        <begin position="44"/>
        <end position="71"/>
    </location>
</feature>
<reference evidence="3 4" key="1">
    <citation type="journal article" date="2024" name="G3 (Bethesda)">
        <title>Genome assembly of Hibiscus sabdariffa L. provides insights into metabolisms of medicinal natural products.</title>
        <authorList>
            <person name="Kim T."/>
        </authorList>
    </citation>
    <scope>NUCLEOTIDE SEQUENCE [LARGE SCALE GENOMIC DNA]</scope>
    <source>
        <strain evidence="3">TK-2024</strain>
        <tissue evidence="3">Old leaves</tissue>
    </source>
</reference>
<gene>
    <name evidence="3" type="ORF">V6N11_040719</name>
</gene>
<dbReference type="InterPro" id="IPR044299">
    <property type="entry name" value="GIS3/ZFP5/ZFP6"/>
</dbReference>
<evidence type="ECO:0000256" key="1">
    <source>
        <dbReference type="PROSITE-ProRule" id="PRU00042"/>
    </source>
</evidence>
<dbReference type="EMBL" id="JBBPBN010000022">
    <property type="protein sequence ID" value="KAK9012680.1"/>
    <property type="molecule type" value="Genomic_DNA"/>
</dbReference>
<dbReference type="Proteomes" id="UP001396334">
    <property type="component" value="Unassembled WGS sequence"/>
</dbReference>
<comment type="caution">
    <text evidence="3">The sequence shown here is derived from an EMBL/GenBank/DDBJ whole genome shotgun (WGS) entry which is preliminary data.</text>
</comment>
<accession>A0ABR2RIH5</accession>
<evidence type="ECO:0000313" key="3">
    <source>
        <dbReference type="EMBL" id="KAK9012680.1"/>
    </source>
</evidence>
<dbReference type="PANTHER" id="PTHR46353:SF13">
    <property type="entry name" value="ZINC FINGER PROTEIN 6"/>
    <property type="match status" value="1"/>
</dbReference>
<organism evidence="3 4">
    <name type="scientific">Hibiscus sabdariffa</name>
    <name type="common">roselle</name>
    <dbReference type="NCBI Taxonomy" id="183260"/>
    <lineage>
        <taxon>Eukaryota</taxon>
        <taxon>Viridiplantae</taxon>
        <taxon>Streptophyta</taxon>
        <taxon>Embryophyta</taxon>
        <taxon>Tracheophyta</taxon>
        <taxon>Spermatophyta</taxon>
        <taxon>Magnoliopsida</taxon>
        <taxon>eudicotyledons</taxon>
        <taxon>Gunneridae</taxon>
        <taxon>Pentapetalae</taxon>
        <taxon>rosids</taxon>
        <taxon>malvids</taxon>
        <taxon>Malvales</taxon>
        <taxon>Malvaceae</taxon>
        <taxon>Malvoideae</taxon>
        <taxon>Hibiscus</taxon>
    </lineage>
</organism>
<keyword evidence="1" id="KW-0863">Zinc-finger</keyword>
<dbReference type="SUPFAM" id="SSF57667">
    <property type="entry name" value="beta-beta-alpha zinc fingers"/>
    <property type="match status" value="1"/>
</dbReference>
<evidence type="ECO:0000313" key="4">
    <source>
        <dbReference type="Proteomes" id="UP001396334"/>
    </source>
</evidence>
<protein>
    <recommendedName>
        <fullName evidence="2">C2H2-type domain-containing protein</fullName>
    </recommendedName>
</protein>
<dbReference type="PANTHER" id="PTHR46353">
    <property type="entry name" value="ZINC FINGER PROTEIN 5"/>
    <property type="match status" value="1"/>
</dbReference>
<dbReference type="InterPro" id="IPR013087">
    <property type="entry name" value="Znf_C2H2_type"/>
</dbReference>
<evidence type="ECO:0000259" key="2">
    <source>
        <dbReference type="PROSITE" id="PS50157"/>
    </source>
</evidence>
<dbReference type="PROSITE" id="PS00028">
    <property type="entry name" value="ZINC_FINGER_C2H2_1"/>
    <property type="match status" value="1"/>
</dbReference>
<dbReference type="Gene3D" id="3.30.160.60">
    <property type="entry name" value="Classic Zinc Finger"/>
    <property type="match status" value="1"/>
</dbReference>